<comment type="caution">
    <text evidence="2">The sequence shown here is derived from an EMBL/GenBank/DDBJ whole genome shotgun (WGS) entry which is preliminary data.</text>
</comment>
<name>A0A9P4TI54_CURKU</name>
<feature type="region of interest" description="Disordered" evidence="1">
    <location>
        <begin position="1"/>
        <end position="32"/>
    </location>
</feature>
<gene>
    <name evidence="2" type="ORF">E8E13_010319</name>
</gene>
<reference evidence="2" key="1">
    <citation type="submission" date="2019-04" db="EMBL/GenBank/DDBJ databases">
        <title>Sequencing of skin fungus with MAO and IRED activity.</title>
        <authorList>
            <person name="Marsaioli A.J."/>
            <person name="Bonatto J.M.C."/>
            <person name="Reis Junior O."/>
        </authorList>
    </citation>
    <scope>NUCLEOTIDE SEQUENCE</scope>
    <source>
        <strain evidence="2">30M1</strain>
    </source>
</reference>
<proteinExistence type="predicted"/>
<evidence type="ECO:0000256" key="1">
    <source>
        <dbReference type="SAM" id="MobiDB-lite"/>
    </source>
</evidence>
<keyword evidence="3" id="KW-1185">Reference proteome</keyword>
<evidence type="ECO:0000313" key="3">
    <source>
        <dbReference type="Proteomes" id="UP000801428"/>
    </source>
</evidence>
<sequence>MHNEPVIPRNNSTTDVKGAGAEADSRQARNIPDYSINRVLHRYTGLPYQPAIR</sequence>
<dbReference type="AlphaFoldDB" id="A0A9P4TI54"/>
<accession>A0A9P4TI54</accession>
<dbReference type="EMBL" id="SWKU01000006">
    <property type="protein sequence ID" value="KAF3005970.1"/>
    <property type="molecule type" value="Genomic_DNA"/>
</dbReference>
<dbReference type="Proteomes" id="UP000801428">
    <property type="component" value="Unassembled WGS sequence"/>
</dbReference>
<evidence type="ECO:0000313" key="2">
    <source>
        <dbReference type="EMBL" id="KAF3005970.1"/>
    </source>
</evidence>
<protein>
    <submittedName>
        <fullName evidence="2">Uncharacterized protein</fullName>
    </submittedName>
</protein>
<organism evidence="2 3">
    <name type="scientific">Curvularia kusanoi</name>
    <name type="common">Cochliobolus kusanoi</name>
    <dbReference type="NCBI Taxonomy" id="90978"/>
    <lineage>
        <taxon>Eukaryota</taxon>
        <taxon>Fungi</taxon>
        <taxon>Dikarya</taxon>
        <taxon>Ascomycota</taxon>
        <taxon>Pezizomycotina</taxon>
        <taxon>Dothideomycetes</taxon>
        <taxon>Pleosporomycetidae</taxon>
        <taxon>Pleosporales</taxon>
        <taxon>Pleosporineae</taxon>
        <taxon>Pleosporaceae</taxon>
        <taxon>Curvularia</taxon>
    </lineage>
</organism>